<dbReference type="AlphaFoldDB" id="A0A9P9EQE8"/>
<dbReference type="SUPFAM" id="SSF57701">
    <property type="entry name" value="Zn2/Cys6 DNA-binding domain"/>
    <property type="match status" value="1"/>
</dbReference>
<dbReference type="Proteomes" id="UP000738349">
    <property type="component" value="Unassembled WGS sequence"/>
</dbReference>
<dbReference type="GO" id="GO:0008270">
    <property type="term" value="F:zinc ion binding"/>
    <property type="evidence" value="ECO:0007669"/>
    <property type="project" value="InterPro"/>
</dbReference>
<gene>
    <name evidence="4" type="ORF">EDB81DRAFT_723144</name>
</gene>
<evidence type="ECO:0000256" key="2">
    <source>
        <dbReference type="SAM" id="MobiDB-lite"/>
    </source>
</evidence>
<feature type="domain" description="Zn(2)-C6 fungal-type" evidence="3">
    <location>
        <begin position="32"/>
        <end position="62"/>
    </location>
</feature>
<evidence type="ECO:0000313" key="4">
    <source>
        <dbReference type="EMBL" id="KAH7141904.1"/>
    </source>
</evidence>
<dbReference type="InterPro" id="IPR021858">
    <property type="entry name" value="Fun_TF"/>
</dbReference>
<feature type="region of interest" description="Disordered" evidence="2">
    <location>
        <begin position="1"/>
        <end position="31"/>
    </location>
</feature>
<evidence type="ECO:0000259" key="3">
    <source>
        <dbReference type="PROSITE" id="PS50048"/>
    </source>
</evidence>
<comment type="caution">
    <text evidence="4">The sequence shown here is derived from an EMBL/GenBank/DDBJ whole genome shotgun (WGS) entry which is preliminary data.</text>
</comment>
<keyword evidence="5" id="KW-1185">Reference proteome</keyword>
<dbReference type="PROSITE" id="PS50048">
    <property type="entry name" value="ZN2_CY6_FUNGAL_2"/>
    <property type="match status" value="1"/>
</dbReference>
<dbReference type="PANTHER" id="PTHR47657:SF13">
    <property type="entry name" value="ZN(2)-C6 FUNGAL-TYPE DOMAIN-CONTAINING PROTEIN-RELATED"/>
    <property type="match status" value="1"/>
</dbReference>
<dbReference type="InterPro" id="IPR052400">
    <property type="entry name" value="Zn2-C6_fungal_TF"/>
</dbReference>
<accession>A0A9P9EQE8</accession>
<dbReference type="OrthoDB" id="416217at2759"/>
<dbReference type="SMART" id="SM00066">
    <property type="entry name" value="GAL4"/>
    <property type="match status" value="1"/>
</dbReference>
<dbReference type="Pfam" id="PF00172">
    <property type="entry name" value="Zn_clus"/>
    <property type="match status" value="1"/>
</dbReference>
<reference evidence="4" key="1">
    <citation type="journal article" date="2021" name="Nat. Commun.">
        <title>Genetic determinants of endophytism in the Arabidopsis root mycobiome.</title>
        <authorList>
            <person name="Mesny F."/>
            <person name="Miyauchi S."/>
            <person name="Thiergart T."/>
            <person name="Pickel B."/>
            <person name="Atanasova L."/>
            <person name="Karlsson M."/>
            <person name="Huettel B."/>
            <person name="Barry K.W."/>
            <person name="Haridas S."/>
            <person name="Chen C."/>
            <person name="Bauer D."/>
            <person name="Andreopoulos W."/>
            <person name="Pangilinan J."/>
            <person name="LaButti K."/>
            <person name="Riley R."/>
            <person name="Lipzen A."/>
            <person name="Clum A."/>
            <person name="Drula E."/>
            <person name="Henrissat B."/>
            <person name="Kohler A."/>
            <person name="Grigoriev I.V."/>
            <person name="Martin F.M."/>
            <person name="Hacquard S."/>
        </authorList>
    </citation>
    <scope>NUCLEOTIDE SEQUENCE</scope>
    <source>
        <strain evidence="4">MPI-CAGE-AT-0147</strain>
    </source>
</reference>
<dbReference type="PROSITE" id="PS00463">
    <property type="entry name" value="ZN2_CY6_FUNGAL_1"/>
    <property type="match status" value="1"/>
</dbReference>
<dbReference type="CDD" id="cd00067">
    <property type="entry name" value="GAL4"/>
    <property type="match status" value="1"/>
</dbReference>
<keyword evidence="1" id="KW-0539">Nucleus</keyword>
<name>A0A9P9EQE8_9HYPO</name>
<feature type="region of interest" description="Disordered" evidence="2">
    <location>
        <begin position="99"/>
        <end position="123"/>
    </location>
</feature>
<sequence length="452" mass="51153">MRDCEEAERAHASSRCPGHPVQRRSHKKSRNGCRNCKRRRIKCDENKPVCKNCSRCSIPCDFNPNNSINSAASAASAANANAPRKRGRPLKKWTASLSIPETGSADSPSPLDPALSLTETPGHPQPLNVEDLQLFHHYMSNTSLTFGDNVLWRDKVPRLAFENHFLLHLMLSISALHLARLRVLEVTKYEQLAEAHSSLALREVTDILPRISRKNCSALYIATVLVCNYTFAKTPKKGHLLVVAEGTEVAWWVLFRGVRFVIETMGLPAIFSGHLGPFPPENSTEIPQSDDDKGYIPWEEPLSNLEGLIANWEELEYENLDIIRKGLVDCFNNVYGTAEKPADRTYGKTHVVMRWLWFLEDGFINLVKLKTPPALVLLAHFAVLLQTVECFWYMRGWAHHVIDGTLEHLDPDYTFWISWPKLQVGCRCNSGLGALYTKTLLLLKNRTVNEYL</sequence>
<organism evidence="4 5">
    <name type="scientific">Dactylonectria macrodidyma</name>
    <dbReference type="NCBI Taxonomy" id="307937"/>
    <lineage>
        <taxon>Eukaryota</taxon>
        <taxon>Fungi</taxon>
        <taxon>Dikarya</taxon>
        <taxon>Ascomycota</taxon>
        <taxon>Pezizomycotina</taxon>
        <taxon>Sordariomycetes</taxon>
        <taxon>Hypocreomycetidae</taxon>
        <taxon>Hypocreales</taxon>
        <taxon>Nectriaceae</taxon>
        <taxon>Dactylonectria</taxon>
    </lineage>
</organism>
<evidence type="ECO:0000313" key="5">
    <source>
        <dbReference type="Proteomes" id="UP000738349"/>
    </source>
</evidence>
<dbReference type="PANTHER" id="PTHR47657">
    <property type="entry name" value="STEROL REGULATORY ELEMENT-BINDING PROTEIN ECM22"/>
    <property type="match status" value="1"/>
</dbReference>
<proteinExistence type="predicted"/>
<feature type="compositionally biased region" description="Basic residues" evidence="2">
    <location>
        <begin position="21"/>
        <end position="31"/>
    </location>
</feature>
<dbReference type="EMBL" id="JAGMUV010000010">
    <property type="protein sequence ID" value="KAH7141904.1"/>
    <property type="molecule type" value="Genomic_DNA"/>
</dbReference>
<dbReference type="InterPro" id="IPR036864">
    <property type="entry name" value="Zn2-C6_fun-type_DNA-bd_sf"/>
</dbReference>
<dbReference type="InterPro" id="IPR001138">
    <property type="entry name" value="Zn2Cys6_DnaBD"/>
</dbReference>
<feature type="compositionally biased region" description="Basic and acidic residues" evidence="2">
    <location>
        <begin position="1"/>
        <end position="11"/>
    </location>
</feature>
<dbReference type="Pfam" id="PF11951">
    <property type="entry name" value="Fungal_trans_2"/>
    <property type="match status" value="1"/>
</dbReference>
<dbReference type="Gene3D" id="4.10.240.10">
    <property type="entry name" value="Zn(2)-C6 fungal-type DNA-binding domain"/>
    <property type="match status" value="1"/>
</dbReference>
<protein>
    <recommendedName>
        <fullName evidence="3">Zn(2)-C6 fungal-type domain-containing protein</fullName>
    </recommendedName>
</protein>
<evidence type="ECO:0000256" key="1">
    <source>
        <dbReference type="ARBA" id="ARBA00023242"/>
    </source>
</evidence>
<dbReference type="GO" id="GO:0000981">
    <property type="term" value="F:DNA-binding transcription factor activity, RNA polymerase II-specific"/>
    <property type="evidence" value="ECO:0007669"/>
    <property type="project" value="InterPro"/>
</dbReference>